<organism evidence="1 2">
    <name type="scientific">Potamilus streckersoni</name>
    <dbReference type="NCBI Taxonomy" id="2493646"/>
    <lineage>
        <taxon>Eukaryota</taxon>
        <taxon>Metazoa</taxon>
        <taxon>Spiralia</taxon>
        <taxon>Lophotrochozoa</taxon>
        <taxon>Mollusca</taxon>
        <taxon>Bivalvia</taxon>
        <taxon>Autobranchia</taxon>
        <taxon>Heteroconchia</taxon>
        <taxon>Palaeoheterodonta</taxon>
        <taxon>Unionida</taxon>
        <taxon>Unionoidea</taxon>
        <taxon>Unionidae</taxon>
        <taxon>Ambleminae</taxon>
        <taxon>Lampsilini</taxon>
        <taxon>Potamilus</taxon>
    </lineage>
</organism>
<evidence type="ECO:0000313" key="1">
    <source>
        <dbReference type="EMBL" id="KAK3599598.1"/>
    </source>
</evidence>
<gene>
    <name evidence="1" type="ORF">CHS0354_035838</name>
</gene>
<protein>
    <submittedName>
        <fullName evidence="1">Uncharacterized protein</fullName>
    </submittedName>
</protein>
<comment type="caution">
    <text evidence="1">The sequence shown here is derived from an EMBL/GenBank/DDBJ whole genome shotgun (WGS) entry which is preliminary data.</text>
</comment>
<reference evidence="1" key="3">
    <citation type="submission" date="2023-05" db="EMBL/GenBank/DDBJ databases">
        <authorList>
            <person name="Smith C.H."/>
        </authorList>
    </citation>
    <scope>NUCLEOTIDE SEQUENCE</scope>
    <source>
        <strain evidence="1">CHS0354</strain>
        <tissue evidence="1">Mantle</tissue>
    </source>
</reference>
<dbReference type="EMBL" id="JAEAOA010002091">
    <property type="protein sequence ID" value="KAK3599598.1"/>
    <property type="molecule type" value="Genomic_DNA"/>
</dbReference>
<evidence type="ECO:0000313" key="2">
    <source>
        <dbReference type="Proteomes" id="UP001195483"/>
    </source>
</evidence>
<accession>A0AAE0SX96</accession>
<dbReference type="PANTHER" id="PTHR45913">
    <property type="entry name" value="EPM2A-INTERACTING PROTEIN 1"/>
    <property type="match status" value="1"/>
</dbReference>
<proteinExistence type="predicted"/>
<keyword evidence="2" id="KW-1185">Reference proteome</keyword>
<name>A0AAE0SX96_9BIVA</name>
<dbReference type="InterPro" id="IPR012337">
    <property type="entry name" value="RNaseH-like_sf"/>
</dbReference>
<reference evidence="1" key="2">
    <citation type="journal article" date="2021" name="Genome Biol. Evol.">
        <title>Developing a high-quality reference genome for a parasitic bivalve with doubly uniparental inheritance (Bivalvia: Unionida).</title>
        <authorList>
            <person name="Smith C.H."/>
        </authorList>
    </citation>
    <scope>NUCLEOTIDE SEQUENCE</scope>
    <source>
        <strain evidence="1">CHS0354</strain>
        <tissue evidence="1">Mantle</tissue>
    </source>
</reference>
<dbReference type="AlphaFoldDB" id="A0AAE0SX96"/>
<dbReference type="SUPFAM" id="SSF53098">
    <property type="entry name" value="Ribonuclease H-like"/>
    <property type="match status" value="1"/>
</dbReference>
<sequence>MHIMQLPWQKMASVTTDGCPSLTGKTVGLLKRLCDHVAEIDCTRELIFLHCIIHQELLCKSVLDMKHVVDPVVEIVNFIRARGLNHRQFITLLEDCGSDHSDVLYHTAVCWLSLGKVLRRVWGLKTEILLFLEMKGKDTEYPQLRKSEWLSDLAFAVDLFEHMNELNTRLQGKNTFAHEMYSTVKAFRVKLKLFSRQLSQNITTHFPTLETMPPQMISTEKYTNIISALDNEFDRRFADFQKLAAEFDILSSPYTTDFEKVPDALQLELIDLQCDSTLKEKFQSESIDKFYASLNESKFANLRKMAMKLLILFGSTYICEQTFLTMNINKTKLRPNLTDVHVQSLPRISTSDMQPEFKQLVDNFDRPQMSH</sequence>
<dbReference type="PANTHER" id="PTHR45913:SF9">
    <property type="entry name" value="GENERAL TRANSCRIPTION FACTOR II-I REPEAT DOMAIN-CONTAINING PROTEIN 2-LIKE-RELATED"/>
    <property type="match status" value="1"/>
</dbReference>
<reference evidence="1" key="1">
    <citation type="journal article" date="2021" name="Genome Biol. Evol.">
        <title>A High-Quality Reference Genome for a Parasitic Bivalve with Doubly Uniparental Inheritance (Bivalvia: Unionida).</title>
        <authorList>
            <person name="Smith C.H."/>
        </authorList>
    </citation>
    <scope>NUCLEOTIDE SEQUENCE</scope>
    <source>
        <strain evidence="1">CHS0354</strain>
    </source>
</reference>
<dbReference type="Proteomes" id="UP001195483">
    <property type="component" value="Unassembled WGS sequence"/>
</dbReference>